<feature type="compositionally biased region" description="Basic residues" evidence="13">
    <location>
        <begin position="326"/>
        <end position="335"/>
    </location>
</feature>
<keyword evidence="6" id="KW-0256">Endoplasmic reticulum</keyword>
<dbReference type="AlphaFoldDB" id="A0A3A9VVG0"/>
<dbReference type="GO" id="GO:0047560">
    <property type="term" value="F:3-dehydrosphinganine reductase activity"/>
    <property type="evidence" value="ECO:0007669"/>
    <property type="project" value="UniProtKB-EC"/>
</dbReference>
<dbReference type="PROSITE" id="PS00061">
    <property type="entry name" value="ADH_SHORT"/>
    <property type="match status" value="1"/>
</dbReference>
<keyword evidence="10" id="KW-0443">Lipid metabolism</keyword>
<accession>A0A3A9VVG0</accession>
<keyword evidence="5" id="KW-0547">Nucleotide-binding</keyword>
<keyword evidence="16" id="KW-1185">Reference proteome</keyword>
<proteinExistence type="inferred from homology"/>
<dbReference type="GO" id="GO:0016020">
    <property type="term" value="C:membrane"/>
    <property type="evidence" value="ECO:0007669"/>
    <property type="project" value="GOC"/>
</dbReference>
<gene>
    <name evidence="15" type="ORF">D7318_26350</name>
    <name evidence="14" type="ORF">D7319_27305</name>
</gene>
<evidence type="ECO:0000256" key="10">
    <source>
        <dbReference type="ARBA" id="ARBA00023098"/>
    </source>
</evidence>
<evidence type="ECO:0000256" key="6">
    <source>
        <dbReference type="ARBA" id="ARBA00022824"/>
    </source>
</evidence>
<dbReference type="OrthoDB" id="9792003at2"/>
<dbReference type="Proteomes" id="UP000275024">
    <property type="component" value="Unassembled WGS sequence"/>
</dbReference>
<dbReference type="InterPro" id="IPR020904">
    <property type="entry name" value="Sc_DH/Rdtase_CS"/>
</dbReference>
<evidence type="ECO:0000256" key="13">
    <source>
        <dbReference type="SAM" id="MobiDB-lite"/>
    </source>
</evidence>
<evidence type="ECO:0000256" key="5">
    <source>
        <dbReference type="ARBA" id="ARBA00022741"/>
    </source>
</evidence>
<keyword evidence="8" id="KW-0746">Sphingolipid metabolism</keyword>
<dbReference type="Pfam" id="PF00106">
    <property type="entry name" value="adh_short"/>
    <property type="match status" value="1"/>
</dbReference>
<evidence type="ECO:0000313" key="15">
    <source>
        <dbReference type="EMBL" id="RKN15946.1"/>
    </source>
</evidence>
<dbReference type="GO" id="GO:0006666">
    <property type="term" value="P:3-keto-sphinganine metabolic process"/>
    <property type="evidence" value="ECO:0007669"/>
    <property type="project" value="InterPro"/>
</dbReference>
<feature type="region of interest" description="Disordered" evidence="13">
    <location>
        <begin position="291"/>
        <end position="335"/>
    </location>
</feature>
<keyword evidence="9" id="KW-0560">Oxidoreductase</keyword>
<dbReference type="InterPro" id="IPR045022">
    <property type="entry name" value="KDSR-like"/>
</dbReference>
<dbReference type="EMBL" id="RBDX01000032">
    <property type="protein sequence ID" value="RKN04740.1"/>
    <property type="molecule type" value="Genomic_DNA"/>
</dbReference>
<keyword evidence="7" id="KW-0521">NADP</keyword>
<protein>
    <recommendedName>
        <fullName evidence="11">3-dehydrosphinganine reductase</fullName>
        <ecNumber evidence="11">1.1.1.102</ecNumber>
    </recommendedName>
</protein>
<evidence type="ECO:0000256" key="12">
    <source>
        <dbReference type="RuleBase" id="RU000363"/>
    </source>
</evidence>
<dbReference type="CDD" id="cd08939">
    <property type="entry name" value="KDSR-like_SDR_c"/>
    <property type="match status" value="1"/>
</dbReference>
<feature type="compositionally biased region" description="Gly residues" evidence="13">
    <location>
        <begin position="298"/>
        <end position="307"/>
    </location>
</feature>
<evidence type="ECO:0000256" key="8">
    <source>
        <dbReference type="ARBA" id="ARBA00022919"/>
    </source>
</evidence>
<dbReference type="InterPro" id="IPR036291">
    <property type="entry name" value="NAD(P)-bd_dom_sf"/>
</dbReference>
<dbReference type="Gene3D" id="3.40.50.720">
    <property type="entry name" value="NAD(P)-binding Rossmann-like Domain"/>
    <property type="match status" value="1"/>
</dbReference>
<name>A0A3A9VVG0_9ACTN</name>
<comment type="caution">
    <text evidence="14">The sequence shown here is derived from an EMBL/GenBank/DDBJ whole genome shotgun (WGS) entry which is preliminary data.</text>
</comment>
<comment type="pathway">
    <text evidence="3">Sphingolipid metabolism.</text>
</comment>
<evidence type="ECO:0000313" key="16">
    <source>
        <dbReference type="Proteomes" id="UP000268652"/>
    </source>
</evidence>
<dbReference type="PRINTS" id="PR00080">
    <property type="entry name" value="SDRFAMILY"/>
</dbReference>
<evidence type="ECO:0000256" key="7">
    <source>
        <dbReference type="ARBA" id="ARBA00022857"/>
    </source>
</evidence>
<reference evidence="16 17" key="1">
    <citation type="submission" date="2018-09" db="EMBL/GenBank/DDBJ databases">
        <title>Streptomyces sp. nov. DS1-2, an endophytic actinomycete isolated from roots of Dendrobium scabrilingue.</title>
        <authorList>
            <person name="Kuncharoen N."/>
            <person name="Kudo T."/>
            <person name="Ohkuma M."/>
            <person name="Yuki M."/>
            <person name="Tanasupawat S."/>
        </authorList>
    </citation>
    <scope>NUCLEOTIDE SEQUENCE [LARGE SCALE GENOMIC DNA]</scope>
    <source>
        <strain evidence="14 17">AZ1-7</strain>
        <strain evidence="15 16">DS1-2</strain>
    </source>
</reference>
<dbReference type="PRINTS" id="PR00081">
    <property type="entry name" value="GDHRDH"/>
</dbReference>
<dbReference type="PANTHER" id="PTHR43550">
    <property type="entry name" value="3-KETODIHYDROSPHINGOSINE REDUCTASE"/>
    <property type="match status" value="1"/>
</dbReference>
<dbReference type="Proteomes" id="UP000268652">
    <property type="component" value="Unassembled WGS sequence"/>
</dbReference>
<dbReference type="EC" id="1.1.1.102" evidence="11"/>
<dbReference type="SUPFAM" id="SSF51735">
    <property type="entry name" value="NAD(P)-binding Rossmann-fold domains"/>
    <property type="match status" value="1"/>
</dbReference>
<dbReference type="PANTHER" id="PTHR43550:SF3">
    <property type="entry name" value="3-KETODIHYDROSPHINGOSINE REDUCTASE"/>
    <property type="match status" value="1"/>
</dbReference>
<comment type="subcellular location">
    <subcellularLocation>
        <location evidence="1">Endoplasmic reticulum</location>
    </subcellularLocation>
</comment>
<dbReference type="GO" id="GO:0030148">
    <property type="term" value="P:sphingolipid biosynthetic process"/>
    <property type="evidence" value="ECO:0007669"/>
    <property type="project" value="InterPro"/>
</dbReference>
<evidence type="ECO:0000313" key="14">
    <source>
        <dbReference type="EMBL" id="RKN04740.1"/>
    </source>
</evidence>
<dbReference type="GO" id="GO:0000166">
    <property type="term" value="F:nucleotide binding"/>
    <property type="evidence" value="ECO:0007669"/>
    <property type="project" value="UniProtKB-KW"/>
</dbReference>
<comment type="pathway">
    <text evidence="2">Lipid metabolism; sphingolipid metabolism.</text>
</comment>
<evidence type="ECO:0000256" key="3">
    <source>
        <dbReference type="ARBA" id="ARBA00004991"/>
    </source>
</evidence>
<evidence type="ECO:0000256" key="2">
    <source>
        <dbReference type="ARBA" id="ARBA00004760"/>
    </source>
</evidence>
<evidence type="ECO:0000313" key="17">
    <source>
        <dbReference type="Proteomes" id="UP000275024"/>
    </source>
</evidence>
<sequence>MFPRGKADGVAPRQRSWLRPGEHAIVTGGSSGIGLATAAALADRGAVVSLLARGSERLESAAAWLRRRGAVAVHTAVADVTDRAQVTRAVEGLVRAAGPCAVLVTSAGQSRPGRFLGLPDEAFTGLVEVDYLGTLWPIRAVVPQMVARGRGTVVTISSVAGLIGVPGYSAYGAAKFAVRGLSEVLRGELAPHRVRVACVFPPDVDTPQLAAERRWRPVETDAVSGTIAPLRPEVVAARILAGVDRGRPVICVDRIGGLLARFGGVLAPLLRRYVDHRVGGALLGAASGVRGSRRGAGRWRGGAGGSGRPARSHRARRGERGAAGGPRRRTRRESV</sequence>
<evidence type="ECO:0000256" key="1">
    <source>
        <dbReference type="ARBA" id="ARBA00004240"/>
    </source>
</evidence>
<comment type="similarity">
    <text evidence="4 12">Belongs to the short-chain dehydrogenases/reductases (SDR) family.</text>
</comment>
<evidence type="ECO:0000256" key="9">
    <source>
        <dbReference type="ARBA" id="ARBA00023002"/>
    </source>
</evidence>
<evidence type="ECO:0000256" key="11">
    <source>
        <dbReference type="ARBA" id="ARBA00026112"/>
    </source>
</evidence>
<dbReference type="EMBL" id="RBDY01000029">
    <property type="protein sequence ID" value="RKN15946.1"/>
    <property type="molecule type" value="Genomic_DNA"/>
</dbReference>
<dbReference type="InterPro" id="IPR002347">
    <property type="entry name" value="SDR_fam"/>
</dbReference>
<organism evidence="14 17">
    <name type="scientific">Streptomyces radicis</name>
    <dbReference type="NCBI Taxonomy" id="1750517"/>
    <lineage>
        <taxon>Bacteria</taxon>
        <taxon>Bacillati</taxon>
        <taxon>Actinomycetota</taxon>
        <taxon>Actinomycetes</taxon>
        <taxon>Kitasatosporales</taxon>
        <taxon>Streptomycetaceae</taxon>
        <taxon>Streptomyces</taxon>
    </lineage>
</organism>
<evidence type="ECO:0000256" key="4">
    <source>
        <dbReference type="ARBA" id="ARBA00006484"/>
    </source>
</evidence>